<accession>A2I815</accession>
<gene>
    <name evidence="1" type="ORF">Era103g47</name>
</gene>
<proteinExistence type="predicted"/>
<dbReference type="GeneID" id="4818383"/>
<dbReference type="KEGG" id="vg:4818383"/>
<dbReference type="Proteomes" id="UP000001571">
    <property type="component" value="Segment"/>
</dbReference>
<sequence>MAYGENVTGDLPKDRLIDVTALVAPLVLAARLADVDDVINQTHLSGKQAGAVVAAVTGGTIDAPTAADFRMATGSGPADAWVALGGASGGGA</sequence>
<evidence type="ECO:0000313" key="1">
    <source>
        <dbReference type="EMBL" id="ABM63437.1"/>
    </source>
</evidence>
<reference evidence="1 2" key="1">
    <citation type="journal article" date="1985" name="Appl. Environ. Microbiol.">
        <title>Partial Purification and Characterization of a Polysaccharide Depolymerase Associated with Phage-Infected Erwinia amylovora.</title>
        <authorList>
            <person name="Vandenbergh P.A."/>
            <person name="Wright A.M."/>
            <person name="Vidaver A.K."/>
        </authorList>
    </citation>
    <scope>NUCLEOTIDE SEQUENCE [LARGE SCALE GENOMIC DNA]</scope>
</reference>
<reference evidence="1 2" key="2">
    <citation type="journal article" date="1986" name="Appl. Environ. Microbiol.">
        <title>Cloning and Expression in Escherichia coli of the Polysaccharide Depolymerase Associated with Bacteriophage-Infected Erwinia amylovora.</title>
        <authorList>
            <person name="Vandenbergh P.A."/>
            <person name="Cole R.L."/>
        </authorList>
    </citation>
    <scope>NUCLEOTIDE SEQUENCE [LARGE SCALE GENOMIC DNA]</scope>
</reference>
<organism evidence="1 2">
    <name type="scientific">Erwinia phage Era103</name>
    <dbReference type="NCBI Taxonomy" id="418443"/>
    <lineage>
        <taxon>Viruses</taxon>
        <taxon>Duplodnaviria</taxon>
        <taxon>Heunggongvirae</taxon>
        <taxon>Uroviricota</taxon>
        <taxon>Caudoviricetes</taxon>
        <taxon>Autographivirales</taxon>
        <taxon>Autosignataviridae</taxon>
        <taxon>Molineuxvirinae</taxon>
        <taxon>Eracentumvirus</taxon>
        <taxon>Eracentumvirus era103</taxon>
    </lineage>
</organism>
<keyword evidence="2" id="KW-1185">Reference proteome</keyword>
<protein>
    <submittedName>
        <fullName evidence="1">Uncharacterized protein</fullName>
    </submittedName>
</protein>
<name>A2I815_9CAUD</name>
<dbReference type="RefSeq" id="YP_001039678.1">
    <property type="nucleotide sequence ID" value="NC_009014.1"/>
</dbReference>
<evidence type="ECO:0000313" key="2">
    <source>
        <dbReference type="Proteomes" id="UP000001571"/>
    </source>
</evidence>
<dbReference type="EMBL" id="EF160123">
    <property type="protein sequence ID" value="ABM63437.1"/>
    <property type="molecule type" value="Genomic_DNA"/>
</dbReference>